<feature type="transmembrane region" description="Helical" evidence="7">
    <location>
        <begin position="259"/>
        <end position="280"/>
    </location>
</feature>
<evidence type="ECO:0000256" key="7">
    <source>
        <dbReference type="RuleBase" id="RU363032"/>
    </source>
</evidence>
<name>D2C7U2_THEP2</name>
<feature type="transmembrane region" description="Helical" evidence="7">
    <location>
        <begin position="199"/>
        <end position="221"/>
    </location>
</feature>
<dbReference type="KEGG" id="tnp:Tnap_0938"/>
<sequence length="293" mass="33378">MQKRKNTKGWGLLAPTLIILFFIGILPFIYALYLSFHQWNIFSRTGKPIWIGADNFRKMVFDKDFLASLGKNLLFAAIVVPSETLLGLLFALSLMKPYKFRNVFRLIHTLPLAMPPIAIGAMWKLMTNPGLGILSRYLEKLGITYNIGQDANQAFWTVVIMDIWHWTPFVTLAFLAGLTSLPRSPFEQAQIDGANKWQIFWHITLPLLKPVTLTVIFIRLMDALRIVDEVWMLTGGGPGTATRFTGIHVWRMVFARTDYGYGSAISVFLLYLTIVLSWLFMQVVTKKEEGGVR</sequence>
<keyword evidence="4 7" id="KW-0812">Transmembrane</keyword>
<keyword evidence="10" id="KW-1185">Reference proteome</keyword>
<evidence type="ECO:0000256" key="4">
    <source>
        <dbReference type="ARBA" id="ARBA00022692"/>
    </source>
</evidence>
<dbReference type="PANTHER" id="PTHR43227:SF8">
    <property type="entry name" value="DIACETYLCHITOBIOSE UPTAKE SYSTEM PERMEASE PROTEIN DASB"/>
    <property type="match status" value="1"/>
</dbReference>
<organism evidence="9 10">
    <name type="scientific">Thermotoga petrophila (strain ATCC BAA-489 / DSM 13996 / JCM 10882 / RKU-10)</name>
    <name type="common">Thermotoga naphthophila</name>
    <dbReference type="NCBI Taxonomy" id="590168"/>
    <lineage>
        <taxon>Bacteria</taxon>
        <taxon>Thermotogati</taxon>
        <taxon>Thermotogota</taxon>
        <taxon>Thermotogae</taxon>
        <taxon>Thermotogales</taxon>
        <taxon>Thermotogaceae</taxon>
        <taxon>Thermotoga</taxon>
    </lineage>
</organism>
<protein>
    <submittedName>
        <fullName evidence="9">Binding-protein-dependent transport systems inner membrane component</fullName>
    </submittedName>
</protein>
<dbReference type="CDD" id="cd06261">
    <property type="entry name" value="TM_PBP2"/>
    <property type="match status" value="1"/>
</dbReference>
<dbReference type="Gene3D" id="1.10.3720.10">
    <property type="entry name" value="MetI-like"/>
    <property type="match status" value="1"/>
</dbReference>
<evidence type="ECO:0000313" key="9">
    <source>
        <dbReference type="EMBL" id="ADA67028.1"/>
    </source>
</evidence>
<feature type="transmembrane region" description="Helical" evidence="7">
    <location>
        <begin position="12"/>
        <end position="33"/>
    </location>
</feature>
<dbReference type="InterPro" id="IPR035906">
    <property type="entry name" value="MetI-like_sf"/>
</dbReference>
<dbReference type="AlphaFoldDB" id="D2C7U2"/>
<dbReference type="InterPro" id="IPR050809">
    <property type="entry name" value="UgpAE/MalFG_permease"/>
</dbReference>
<accession>D2C7U2</accession>
<dbReference type="GO" id="GO:0005886">
    <property type="term" value="C:plasma membrane"/>
    <property type="evidence" value="ECO:0007669"/>
    <property type="project" value="UniProtKB-SubCell"/>
</dbReference>
<feature type="transmembrane region" description="Helical" evidence="7">
    <location>
        <begin position="73"/>
        <end position="94"/>
    </location>
</feature>
<dbReference type="PANTHER" id="PTHR43227">
    <property type="entry name" value="BLL4140 PROTEIN"/>
    <property type="match status" value="1"/>
</dbReference>
<dbReference type="SUPFAM" id="SSF161098">
    <property type="entry name" value="MetI-like"/>
    <property type="match status" value="1"/>
</dbReference>
<feature type="transmembrane region" description="Helical" evidence="7">
    <location>
        <begin position="154"/>
        <end position="178"/>
    </location>
</feature>
<evidence type="ECO:0000256" key="3">
    <source>
        <dbReference type="ARBA" id="ARBA00022475"/>
    </source>
</evidence>
<dbReference type="Pfam" id="PF00528">
    <property type="entry name" value="BPD_transp_1"/>
    <property type="match status" value="1"/>
</dbReference>
<dbReference type="RefSeq" id="WP_012896248.1">
    <property type="nucleotide sequence ID" value="NC_013642.1"/>
</dbReference>
<dbReference type="EMBL" id="CP001839">
    <property type="protein sequence ID" value="ADA67028.1"/>
    <property type="molecule type" value="Genomic_DNA"/>
</dbReference>
<evidence type="ECO:0000256" key="2">
    <source>
        <dbReference type="ARBA" id="ARBA00022448"/>
    </source>
</evidence>
<reference evidence="9 10" key="1">
    <citation type="submission" date="2009-12" db="EMBL/GenBank/DDBJ databases">
        <title>Complete sequence of Thermotoga petrophila RKU-1.</title>
        <authorList>
            <consortium name="US DOE Joint Genome Institute"/>
            <person name="Lucas S."/>
            <person name="Copeland A."/>
            <person name="Lapidus A."/>
            <person name="Glavina del Rio T."/>
            <person name="Dalin E."/>
            <person name="Tice H."/>
            <person name="Bruce D."/>
            <person name="Goodwin L."/>
            <person name="Pitluck S."/>
            <person name="Munk A.C."/>
            <person name="Brettin T."/>
            <person name="Detter J.C."/>
            <person name="Han C."/>
            <person name="Tapia R."/>
            <person name="Larimer F."/>
            <person name="Land M."/>
            <person name="Hauser L."/>
            <person name="Kyrpides N."/>
            <person name="Mikhailova N."/>
            <person name="Nelson K.E."/>
            <person name="Gogarten J.P."/>
            <person name="Noll K.M."/>
        </authorList>
    </citation>
    <scope>NUCLEOTIDE SEQUENCE [LARGE SCALE GENOMIC DNA]</scope>
    <source>
        <strain evidence="10">ATCC BAA-489 / DSM 13996 / JCM 10882 / RKU-10</strain>
    </source>
</reference>
<dbReference type="Proteomes" id="UP000000940">
    <property type="component" value="Chromosome"/>
</dbReference>
<feature type="domain" description="ABC transmembrane type-1" evidence="8">
    <location>
        <begin position="69"/>
        <end position="280"/>
    </location>
</feature>
<comment type="similarity">
    <text evidence="7">Belongs to the binding-protein-dependent transport system permease family.</text>
</comment>
<keyword evidence="3" id="KW-1003">Cell membrane</keyword>
<evidence type="ECO:0000259" key="8">
    <source>
        <dbReference type="PROSITE" id="PS50928"/>
    </source>
</evidence>
<comment type="subcellular location">
    <subcellularLocation>
        <location evidence="1 7">Cell membrane</location>
        <topology evidence="1 7">Multi-pass membrane protein</topology>
    </subcellularLocation>
</comment>
<gene>
    <name evidence="9" type="ordered locus">Tnap_0938</name>
</gene>
<evidence type="ECO:0000313" key="10">
    <source>
        <dbReference type="Proteomes" id="UP000000940"/>
    </source>
</evidence>
<dbReference type="GO" id="GO:0055085">
    <property type="term" value="P:transmembrane transport"/>
    <property type="evidence" value="ECO:0007669"/>
    <property type="project" value="InterPro"/>
</dbReference>
<dbReference type="HOGENOM" id="CLU_016047_0_3_0"/>
<proteinExistence type="inferred from homology"/>
<dbReference type="InterPro" id="IPR000515">
    <property type="entry name" value="MetI-like"/>
</dbReference>
<keyword evidence="6 7" id="KW-0472">Membrane</keyword>
<evidence type="ECO:0000256" key="6">
    <source>
        <dbReference type="ARBA" id="ARBA00023136"/>
    </source>
</evidence>
<dbReference type="PROSITE" id="PS50928">
    <property type="entry name" value="ABC_TM1"/>
    <property type="match status" value="1"/>
</dbReference>
<evidence type="ECO:0000256" key="1">
    <source>
        <dbReference type="ARBA" id="ARBA00004651"/>
    </source>
</evidence>
<keyword evidence="2 7" id="KW-0813">Transport</keyword>
<keyword evidence="5 7" id="KW-1133">Transmembrane helix</keyword>
<evidence type="ECO:0000256" key="5">
    <source>
        <dbReference type="ARBA" id="ARBA00022989"/>
    </source>
</evidence>